<evidence type="ECO:0000256" key="1">
    <source>
        <dbReference type="SAM" id="MobiDB-lite"/>
    </source>
</evidence>
<dbReference type="Proteomes" id="UP001150238">
    <property type="component" value="Unassembled WGS sequence"/>
</dbReference>
<organism evidence="2 3">
    <name type="scientific">Lentinula lateritia</name>
    <dbReference type="NCBI Taxonomy" id="40482"/>
    <lineage>
        <taxon>Eukaryota</taxon>
        <taxon>Fungi</taxon>
        <taxon>Dikarya</taxon>
        <taxon>Basidiomycota</taxon>
        <taxon>Agaricomycotina</taxon>
        <taxon>Agaricomycetes</taxon>
        <taxon>Agaricomycetidae</taxon>
        <taxon>Agaricales</taxon>
        <taxon>Marasmiineae</taxon>
        <taxon>Omphalotaceae</taxon>
        <taxon>Lentinula</taxon>
    </lineage>
</organism>
<protein>
    <submittedName>
        <fullName evidence="2">Uncharacterized protein</fullName>
    </submittedName>
</protein>
<accession>A0A9W9A722</accession>
<reference evidence="2" key="2">
    <citation type="journal article" date="2023" name="Proc. Natl. Acad. Sci. U.S.A.">
        <title>A global phylogenomic analysis of the shiitake genus Lentinula.</title>
        <authorList>
            <person name="Sierra-Patev S."/>
            <person name="Min B."/>
            <person name="Naranjo-Ortiz M."/>
            <person name="Looney B."/>
            <person name="Konkel Z."/>
            <person name="Slot J.C."/>
            <person name="Sakamoto Y."/>
            <person name="Steenwyk J.L."/>
            <person name="Rokas A."/>
            <person name="Carro J."/>
            <person name="Camarero S."/>
            <person name="Ferreira P."/>
            <person name="Molpeceres G."/>
            <person name="Ruiz-Duenas F.J."/>
            <person name="Serrano A."/>
            <person name="Henrissat B."/>
            <person name="Drula E."/>
            <person name="Hughes K.W."/>
            <person name="Mata J.L."/>
            <person name="Ishikawa N.K."/>
            <person name="Vargas-Isla R."/>
            <person name="Ushijima S."/>
            <person name="Smith C.A."/>
            <person name="Donoghue J."/>
            <person name="Ahrendt S."/>
            <person name="Andreopoulos W."/>
            <person name="He G."/>
            <person name="LaButti K."/>
            <person name="Lipzen A."/>
            <person name="Ng V."/>
            <person name="Riley R."/>
            <person name="Sandor L."/>
            <person name="Barry K."/>
            <person name="Martinez A.T."/>
            <person name="Xiao Y."/>
            <person name="Gibbons J.G."/>
            <person name="Terashima K."/>
            <person name="Grigoriev I.V."/>
            <person name="Hibbett D."/>
        </authorList>
    </citation>
    <scope>NUCLEOTIDE SEQUENCE</scope>
    <source>
        <strain evidence="2">Sp2 HRB7682 ss15</strain>
    </source>
</reference>
<proteinExistence type="predicted"/>
<evidence type="ECO:0000313" key="3">
    <source>
        <dbReference type="Proteomes" id="UP001150238"/>
    </source>
</evidence>
<dbReference type="EMBL" id="JANVFS010000021">
    <property type="protein sequence ID" value="KAJ4475996.1"/>
    <property type="molecule type" value="Genomic_DNA"/>
</dbReference>
<name>A0A9W9A722_9AGAR</name>
<reference evidence="2" key="1">
    <citation type="submission" date="2022-08" db="EMBL/GenBank/DDBJ databases">
        <authorList>
            <consortium name="DOE Joint Genome Institute"/>
            <person name="Min B."/>
            <person name="Riley R."/>
            <person name="Sierra-Patev S."/>
            <person name="Naranjo-Ortiz M."/>
            <person name="Looney B."/>
            <person name="Konkel Z."/>
            <person name="Slot J.C."/>
            <person name="Sakamoto Y."/>
            <person name="Steenwyk J.L."/>
            <person name="Rokas A."/>
            <person name="Carro J."/>
            <person name="Camarero S."/>
            <person name="Ferreira P."/>
            <person name="Molpeceres G."/>
            <person name="Ruiz-Duenas F.J."/>
            <person name="Serrano A."/>
            <person name="Henrissat B."/>
            <person name="Drula E."/>
            <person name="Hughes K.W."/>
            <person name="Mata J.L."/>
            <person name="Ishikawa N.K."/>
            <person name="Vargas-Isla R."/>
            <person name="Ushijima S."/>
            <person name="Smith C.A."/>
            <person name="Ahrendt S."/>
            <person name="Andreopoulos W."/>
            <person name="He G."/>
            <person name="Labutti K."/>
            <person name="Lipzen A."/>
            <person name="Ng V."/>
            <person name="Sandor L."/>
            <person name="Barry K."/>
            <person name="Martinez A.T."/>
            <person name="Xiao Y."/>
            <person name="Gibbons J.G."/>
            <person name="Terashima K."/>
            <person name="Hibbett D.S."/>
            <person name="Grigoriev I.V."/>
        </authorList>
    </citation>
    <scope>NUCLEOTIDE SEQUENCE</scope>
    <source>
        <strain evidence="2">Sp2 HRB7682 ss15</strain>
    </source>
</reference>
<comment type="caution">
    <text evidence="2">The sequence shown here is derived from an EMBL/GenBank/DDBJ whole genome shotgun (WGS) entry which is preliminary data.</text>
</comment>
<sequence>MAPRRLQDYLENTISRVAKPVRTLTMKEFGEKYNSNHVVAVTAPQKEKLTAQTSGGCPGELDEIEKKRKWMAIQETAMTASYQGIPSYSSYVVYIGRKGYIHWARYRAARWTSCKRDRLRWIKYPDINSNSHPNPNSTQTQKVKPPFMTSNAHIPRAPLSPSKLPLPPKSSLAFNINLPAKTPSHPRTVHHTPSITYRPPRKDEQMLSLSDSPLANSFRMNIYSSGEILHSYPVSLLEQTPRAVSLPAHCPIRIHVNNSDAMLAEFTTGPYSGPPKSSSRHHTLRQNVYGNNPNKRRSCPRILFFTNVAESIGCSRGDDKAREEMGHLVEAAIDKWKIP</sequence>
<evidence type="ECO:0000313" key="2">
    <source>
        <dbReference type="EMBL" id="KAJ4475996.1"/>
    </source>
</evidence>
<gene>
    <name evidence="2" type="ORF">C8J55DRAFT_562036</name>
</gene>
<feature type="region of interest" description="Disordered" evidence="1">
    <location>
        <begin position="271"/>
        <end position="293"/>
    </location>
</feature>
<dbReference type="AlphaFoldDB" id="A0A9W9A722"/>
<feature type="region of interest" description="Disordered" evidence="1">
    <location>
        <begin position="179"/>
        <end position="200"/>
    </location>
</feature>